<evidence type="ECO:0000259" key="2">
    <source>
        <dbReference type="Pfam" id="PF03713"/>
    </source>
</evidence>
<dbReference type="Proteomes" id="UP000283469">
    <property type="component" value="Unassembled WGS sequence"/>
</dbReference>
<keyword evidence="1" id="KW-0732">Signal</keyword>
<feature type="signal peptide" evidence="1">
    <location>
        <begin position="1"/>
        <end position="19"/>
    </location>
</feature>
<dbReference type="InterPro" id="IPR012347">
    <property type="entry name" value="Ferritin-like"/>
</dbReference>
<dbReference type="EMBL" id="QVRA01000002">
    <property type="protein sequence ID" value="RJG57053.1"/>
    <property type="molecule type" value="Genomic_DNA"/>
</dbReference>
<feature type="domain" description="DUF305" evidence="2">
    <location>
        <begin position="22"/>
        <end position="115"/>
    </location>
</feature>
<dbReference type="Gene3D" id="1.20.1260.10">
    <property type="match status" value="1"/>
</dbReference>
<dbReference type="InterPro" id="IPR005183">
    <property type="entry name" value="DUF305_CopM-like"/>
</dbReference>
<sequence>MKKIIAVMIVGLLATPGIAQMQGMDHSKMDMGQMMKPTRANPYPPAEMEMHQKMMSAMGGDATETWVRKMIEHHRGAIAMSRIVLRDTKDAKVRMMANKAVTEQTREVGELQDWLKAHGKRAQ</sequence>
<proteinExistence type="predicted"/>
<feature type="chain" id="PRO_5019119425" evidence="1">
    <location>
        <begin position="20"/>
        <end position="123"/>
    </location>
</feature>
<protein>
    <submittedName>
        <fullName evidence="3">DUF305 domain-containing protein</fullName>
    </submittedName>
</protein>
<gene>
    <name evidence="3" type="ORF">D0Z70_02165</name>
</gene>
<organism evidence="3 4">
    <name type="scientific">Sphingobium terrigena</name>
    <dbReference type="NCBI Taxonomy" id="2304063"/>
    <lineage>
        <taxon>Bacteria</taxon>
        <taxon>Pseudomonadati</taxon>
        <taxon>Pseudomonadota</taxon>
        <taxon>Alphaproteobacteria</taxon>
        <taxon>Sphingomonadales</taxon>
        <taxon>Sphingomonadaceae</taxon>
        <taxon>Sphingobium</taxon>
    </lineage>
</organism>
<dbReference type="OrthoDB" id="517560at2"/>
<reference evidence="3 4" key="1">
    <citation type="submission" date="2018-08" db="EMBL/GenBank/DDBJ databases">
        <title>Sphingobium sp. EO9.</title>
        <authorList>
            <person name="Park Y."/>
            <person name="Kim K.H."/>
            <person name="Jeon C.O."/>
        </authorList>
    </citation>
    <scope>NUCLEOTIDE SEQUENCE [LARGE SCALE GENOMIC DNA]</scope>
    <source>
        <strain evidence="3 4">EO9</strain>
    </source>
</reference>
<dbReference type="AlphaFoldDB" id="A0A418YWP2"/>
<dbReference type="Pfam" id="PF03713">
    <property type="entry name" value="DUF305"/>
    <property type="match status" value="1"/>
</dbReference>
<name>A0A418YWP2_9SPHN</name>
<evidence type="ECO:0000313" key="3">
    <source>
        <dbReference type="EMBL" id="RJG57053.1"/>
    </source>
</evidence>
<keyword evidence="4" id="KW-1185">Reference proteome</keyword>
<comment type="caution">
    <text evidence="3">The sequence shown here is derived from an EMBL/GenBank/DDBJ whole genome shotgun (WGS) entry which is preliminary data.</text>
</comment>
<evidence type="ECO:0000313" key="4">
    <source>
        <dbReference type="Proteomes" id="UP000283469"/>
    </source>
</evidence>
<accession>A0A418YWP2</accession>
<evidence type="ECO:0000256" key="1">
    <source>
        <dbReference type="SAM" id="SignalP"/>
    </source>
</evidence>
<dbReference type="RefSeq" id="WP_119743775.1">
    <property type="nucleotide sequence ID" value="NZ_QVRA01000002.1"/>
</dbReference>